<evidence type="ECO:0000259" key="1">
    <source>
        <dbReference type="Pfam" id="PF13456"/>
    </source>
</evidence>
<dbReference type="GO" id="GO:0004523">
    <property type="term" value="F:RNA-DNA hybrid ribonuclease activity"/>
    <property type="evidence" value="ECO:0007669"/>
    <property type="project" value="InterPro"/>
</dbReference>
<dbReference type="Gene3D" id="3.30.420.10">
    <property type="entry name" value="Ribonuclease H-like superfamily/Ribonuclease H"/>
    <property type="match status" value="1"/>
</dbReference>
<dbReference type="InterPro" id="IPR052929">
    <property type="entry name" value="RNase_H-like_EbsB-rel"/>
</dbReference>
<accession>A0A7J8YJ05</accession>
<dbReference type="GO" id="GO:0003676">
    <property type="term" value="F:nucleic acid binding"/>
    <property type="evidence" value="ECO:0007669"/>
    <property type="project" value="InterPro"/>
</dbReference>
<name>A0A7J8YJ05_GOSAI</name>
<evidence type="ECO:0000313" key="3">
    <source>
        <dbReference type="Proteomes" id="UP000593577"/>
    </source>
</evidence>
<reference evidence="2 3" key="1">
    <citation type="journal article" date="2019" name="Genome Biol. Evol.">
        <title>Insights into the evolution of the New World diploid cottons (Gossypium, subgenus Houzingenia) based on genome sequencing.</title>
        <authorList>
            <person name="Grover C.E."/>
            <person name="Arick M.A. 2nd"/>
            <person name="Thrash A."/>
            <person name="Conover J.L."/>
            <person name="Sanders W.S."/>
            <person name="Peterson D.G."/>
            <person name="Frelichowski J.E."/>
            <person name="Scheffler J.A."/>
            <person name="Scheffler B.E."/>
            <person name="Wendel J.F."/>
        </authorList>
    </citation>
    <scope>NUCLEOTIDE SEQUENCE [LARGE SCALE GENOMIC DNA]</scope>
    <source>
        <strain evidence="2">185</strain>
        <tissue evidence="2">Leaf</tissue>
    </source>
</reference>
<comment type="caution">
    <text evidence="2">The sequence shown here is derived from an EMBL/GenBank/DDBJ whole genome shotgun (WGS) entry which is preliminary data.</text>
</comment>
<organism evidence="2 3">
    <name type="scientific">Gossypium aridum</name>
    <name type="common">American cotton</name>
    <name type="synonym">Erioxylum aridum</name>
    <dbReference type="NCBI Taxonomy" id="34290"/>
    <lineage>
        <taxon>Eukaryota</taxon>
        <taxon>Viridiplantae</taxon>
        <taxon>Streptophyta</taxon>
        <taxon>Embryophyta</taxon>
        <taxon>Tracheophyta</taxon>
        <taxon>Spermatophyta</taxon>
        <taxon>Magnoliopsida</taxon>
        <taxon>eudicotyledons</taxon>
        <taxon>Gunneridae</taxon>
        <taxon>Pentapetalae</taxon>
        <taxon>rosids</taxon>
        <taxon>malvids</taxon>
        <taxon>Malvales</taxon>
        <taxon>Malvaceae</taxon>
        <taxon>Malvoideae</taxon>
        <taxon>Gossypium</taxon>
    </lineage>
</organism>
<evidence type="ECO:0000313" key="2">
    <source>
        <dbReference type="EMBL" id="MBA0699372.1"/>
    </source>
</evidence>
<dbReference type="EMBL" id="JABFAA010000013">
    <property type="protein sequence ID" value="MBA0699372.1"/>
    <property type="molecule type" value="Genomic_DNA"/>
</dbReference>
<dbReference type="SUPFAM" id="SSF53098">
    <property type="entry name" value="Ribonuclease H-like"/>
    <property type="match status" value="1"/>
</dbReference>
<sequence>MHEKASRTGKEIASFVNSYITELNGVEKKTPRISQEVRKWKHPPSQSVKANFDGAYDGRLCQSASRIVVRNSEVDVLLSSSKIHQEVTSAFAADALACLKAVQIRTDMQWQEIIIECDSLTIIKKCKEKRQDKSQKKEDIYLLGSVPRYAENQKEYDRVREPD</sequence>
<feature type="domain" description="RNase H type-1" evidence="1">
    <location>
        <begin position="51"/>
        <end position="136"/>
    </location>
</feature>
<gene>
    <name evidence="2" type="ORF">Goari_001014</name>
</gene>
<dbReference type="Proteomes" id="UP000593577">
    <property type="component" value="Unassembled WGS sequence"/>
</dbReference>
<protein>
    <recommendedName>
        <fullName evidence="1">RNase H type-1 domain-containing protein</fullName>
    </recommendedName>
</protein>
<dbReference type="CDD" id="cd06222">
    <property type="entry name" value="RNase_H_like"/>
    <property type="match status" value="1"/>
</dbReference>
<dbReference type="InterPro" id="IPR036397">
    <property type="entry name" value="RNaseH_sf"/>
</dbReference>
<proteinExistence type="predicted"/>
<keyword evidence="3" id="KW-1185">Reference proteome</keyword>
<dbReference type="AlphaFoldDB" id="A0A7J8YJ05"/>
<dbReference type="InterPro" id="IPR012337">
    <property type="entry name" value="RNaseH-like_sf"/>
</dbReference>
<dbReference type="PANTHER" id="PTHR47074:SF61">
    <property type="entry name" value="RNASE H TYPE-1 DOMAIN-CONTAINING PROTEIN"/>
    <property type="match status" value="1"/>
</dbReference>
<dbReference type="InterPro" id="IPR002156">
    <property type="entry name" value="RNaseH_domain"/>
</dbReference>
<dbReference type="Pfam" id="PF13456">
    <property type="entry name" value="RVT_3"/>
    <property type="match status" value="1"/>
</dbReference>
<dbReference type="PANTHER" id="PTHR47074">
    <property type="entry name" value="BNAC02G40300D PROTEIN"/>
    <property type="match status" value="1"/>
</dbReference>
<dbReference type="InterPro" id="IPR044730">
    <property type="entry name" value="RNase_H-like_dom_plant"/>
</dbReference>